<dbReference type="Gene3D" id="3.20.20.70">
    <property type="entry name" value="Aldolase class I"/>
    <property type="match status" value="1"/>
</dbReference>
<dbReference type="InterPro" id="IPR022998">
    <property type="entry name" value="ThiamineP_synth_TenI"/>
</dbReference>
<gene>
    <name evidence="4" type="ORF">SAMN04488118_103207</name>
</gene>
<evidence type="ECO:0000313" key="4">
    <source>
        <dbReference type="EMBL" id="SCZ58057.1"/>
    </source>
</evidence>
<dbReference type="GO" id="GO:0005737">
    <property type="term" value="C:cytoplasm"/>
    <property type="evidence" value="ECO:0007669"/>
    <property type="project" value="TreeGrafter"/>
</dbReference>
<keyword evidence="2" id="KW-0784">Thiamine biosynthesis</keyword>
<dbReference type="GO" id="GO:0009228">
    <property type="term" value="P:thiamine biosynthetic process"/>
    <property type="evidence" value="ECO:0007669"/>
    <property type="project" value="UniProtKB-KW"/>
</dbReference>
<dbReference type="InterPro" id="IPR013785">
    <property type="entry name" value="Aldolase_TIM"/>
</dbReference>
<dbReference type="PANTHER" id="PTHR20857:SF15">
    <property type="entry name" value="THIAMINE-PHOSPHATE SYNTHASE"/>
    <property type="match status" value="1"/>
</dbReference>
<evidence type="ECO:0000256" key="1">
    <source>
        <dbReference type="ARBA" id="ARBA00004948"/>
    </source>
</evidence>
<name>A0A1G5Q8Q4_9RHOB</name>
<sequence length="214" mass="22750">MSSPADIPADTAEQPQIYLITPPSFELGRFPEQLARVLDTTEIACVRLDLASRDEDTLSRAGDALREVTISRDVALVISDHQILAERLGLDGVHLTDASKSVRTARKALGADAIVGSFCGASSHDGMTAGEAGADYVSFGPVGTSGLGDGATAEVDLFQWWSQMIEVPVVAEGGLTEDLVRTLAPHTDFFGIGDEIWRHENPIDALNTLCAAML</sequence>
<dbReference type="AlphaFoldDB" id="A0A1G5Q8Q4"/>
<dbReference type="EMBL" id="FMWG01000003">
    <property type="protein sequence ID" value="SCZ58057.1"/>
    <property type="molecule type" value="Genomic_DNA"/>
</dbReference>
<evidence type="ECO:0000259" key="3">
    <source>
        <dbReference type="Pfam" id="PF02581"/>
    </source>
</evidence>
<dbReference type="STRING" id="1156985.SAMN04488118_103207"/>
<evidence type="ECO:0000313" key="5">
    <source>
        <dbReference type="Proteomes" id="UP000198767"/>
    </source>
</evidence>
<dbReference type="SUPFAM" id="SSF51391">
    <property type="entry name" value="Thiamin phosphate synthase"/>
    <property type="match status" value="1"/>
</dbReference>
<dbReference type="InterPro" id="IPR036206">
    <property type="entry name" value="ThiamineP_synth_sf"/>
</dbReference>
<evidence type="ECO:0000256" key="2">
    <source>
        <dbReference type="ARBA" id="ARBA00022977"/>
    </source>
</evidence>
<comment type="pathway">
    <text evidence="1">Cofactor biosynthesis; thiamine diphosphate biosynthesis.</text>
</comment>
<dbReference type="PANTHER" id="PTHR20857">
    <property type="entry name" value="THIAMINE-PHOSPHATE PYROPHOSPHORYLASE"/>
    <property type="match status" value="1"/>
</dbReference>
<reference evidence="4 5" key="1">
    <citation type="submission" date="2016-10" db="EMBL/GenBank/DDBJ databases">
        <authorList>
            <person name="de Groot N.N."/>
        </authorList>
    </citation>
    <scope>NUCLEOTIDE SEQUENCE [LARGE SCALE GENOMIC DNA]</scope>
    <source>
        <strain evidence="4 5">U95</strain>
    </source>
</reference>
<protein>
    <submittedName>
        <fullName evidence="4">Thiamine-phosphate pyrophosphorylase</fullName>
    </submittedName>
</protein>
<dbReference type="Proteomes" id="UP000198767">
    <property type="component" value="Unassembled WGS sequence"/>
</dbReference>
<organism evidence="4 5">
    <name type="scientific">Epibacterium ulvae</name>
    <dbReference type="NCBI Taxonomy" id="1156985"/>
    <lineage>
        <taxon>Bacteria</taxon>
        <taxon>Pseudomonadati</taxon>
        <taxon>Pseudomonadota</taxon>
        <taxon>Alphaproteobacteria</taxon>
        <taxon>Rhodobacterales</taxon>
        <taxon>Roseobacteraceae</taxon>
        <taxon>Epibacterium</taxon>
    </lineage>
</organism>
<dbReference type="OrthoDB" id="7159061at2"/>
<accession>A0A1G5Q8Q4</accession>
<dbReference type="RefSeq" id="WP_090217613.1">
    <property type="nucleotide sequence ID" value="NZ_FMWG01000003.1"/>
</dbReference>
<dbReference type="CDD" id="cd00564">
    <property type="entry name" value="TMP_TenI"/>
    <property type="match status" value="1"/>
</dbReference>
<feature type="domain" description="Thiamine phosphate synthase/TenI" evidence="3">
    <location>
        <begin position="17"/>
        <end position="184"/>
    </location>
</feature>
<proteinExistence type="predicted"/>
<dbReference type="GO" id="GO:0004789">
    <property type="term" value="F:thiamine-phosphate diphosphorylase activity"/>
    <property type="evidence" value="ECO:0007669"/>
    <property type="project" value="TreeGrafter"/>
</dbReference>
<dbReference type="Pfam" id="PF02581">
    <property type="entry name" value="TMP-TENI"/>
    <property type="match status" value="1"/>
</dbReference>
<keyword evidence="5" id="KW-1185">Reference proteome</keyword>